<evidence type="ECO:0000259" key="3">
    <source>
        <dbReference type="PROSITE" id="PS50213"/>
    </source>
</evidence>
<gene>
    <name evidence="4" type="ORF">GFSPODELE1_LOCUS421</name>
</gene>
<organism evidence="4 5">
    <name type="scientific">Somion occarium</name>
    <dbReference type="NCBI Taxonomy" id="3059160"/>
    <lineage>
        <taxon>Eukaryota</taxon>
        <taxon>Fungi</taxon>
        <taxon>Dikarya</taxon>
        <taxon>Basidiomycota</taxon>
        <taxon>Agaricomycotina</taxon>
        <taxon>Agaricomycetes</taxon>
        <taxon>Polyporales</taxon>
        <taxon>Cerrenaceae</taxon>
        <taxon>Somion</taxon>
    </lineage>
</organism>
<dbReference type="EMBL" id="OZ037944">
    <property type="protein sequence ID" value="CAL1694668.1"/>
    <property type="molecule type" value="Genomic_DNA"/>
</dbReference>
<dbReference type="Pfam" id="PF02469">
    <property type="entry name" value="Fasciclin"/>
    <property type="match status" value="1"/>
</dbReference>
<accession>A0ABP1CG65</accession>
<dbReference type="Gene3D" id="2.30.180.10">
    <property type="entry name" value="FAS1 domain"/>
    <property type="match status" value="1"/>
</dbReference>
<name>A0ABP1CG65_9APHY</name>
<dbReference type="InterPro" id="IPR040200">
    <property type="entry name" value="Mug57-like"/>
</dbReference>
<dbReference type="PROSITE" id="PS50213">
    <property type="entry name" value="FAS1"/>
    <property type="match status" value="1"/>
</dbReference>
<evidence type="ECO:0000256" key="1">
    <source>
        <dbReference type="ARBA" id="ARBA00022729"/>
    </source>
</evidence>
<reference evidence="5" key="1">
    <citation type="submission" date="2024-04" db="EMBL/GenBank/DDBJ databases">
        <authorList>
            <person name="Shaw F."/>
            <person name="Minotto A."/>
        </authorList>
    </citation>
    <scope>NUCLEOTIDE SEQUENCE [LARGE SCALE GENOMIC DNA]</scope>
</reference>
<evidence type="ECO:0000313" key="4">
    <source>
        <dbReference type="EMBL" id="CAL1694668.1"/>
    </source>
</evidence>
<feature type="signal peptide" evidence="2">
    <location>
        <begin position="1"/>
        <end position="16"/>
    </location>
</feature>
<dbReference type="Proteomes" id="UP001497453">
    <property type="component" value="Chromosome 1"/>
</dbReference>
<feature type="domain" description="FAS1" evidence="3">
    <location>
        <begin position="42"/>
        <end position="193"/>
    </location>
</feature>
<feature type="chain" id="PRO_5047042753" description="FAS1 domain-containing protein" evidence="2">
    <location>
        <begin position="17"/>
        <end position="196"/>
    </location>
</feature>
<sequence>MRLFFLSLLWPILSLAASEEQVPLTNPLQDMSETYTPATSSKPTLADLLTIEPSVSIFYSYAREVELNELFGNVDAKSTVLVPTNKAVMALARKPHQDPEPSDTGVIISEEEFDALSKKNVERWVSAHIIPELLTTLESRSYDTLLEGKSVTFKQLDATATPDWAGFVVNDDVHIIAMKEALNGVLYIIDGTVKID</sequence>
<evidence type="ECO:0000313" key="5">
    <source>
        <dbReference type="Proteomes" id="UP001497453"/>
    </source>
</evidence>
<protein>
    <recommendedName>
        <fullName evidence="3">FAS1 domain-containing protein</fullName>
    </recommendedName>
</protein>
<evidence type="ECO:0000256" key="2">
    <source>
        <dbReference type="SAM" id="SignalP"/>
    </source>
</evidence>
<dbReference type="InterPro" id="IPR036378">
    <property type="entry name" value="FAS1_dom_sf"/>
</dbReference>
<dbReference type="PANTHER" id="PTHR28156">
    <property type="entry name" value="FAS1 DOMAIN-CONTAINING PROTEIN YDR262W"/>
    <property type="match status" value="1"/>
</dbReference>
<dbReference type="PANTHER" id="PTHR28156:SF1">
    <property type="entry name" value="FAS1 DOMAIN-CONTAINING PROTEIN YDR262W"/>
    <property type="match status" value="1"/>
</dbReference>
<keyword evidence="1 2" id="KW-0732">Signal</keyword>
<proteinExistence type="predicted"/>
<dbReference type="SUPFAM" id="SSF82153">
    <property type="entry name" value="FAS1 domain"/>
    <property type="match status" value="1"/>
</dbReference>
<dbReference type="InterPro" id="IPR000782">
    <property type="entry name" value="FAS1_domain"/>
</dbReference>
<keyword evidence="5" id="KW-1185">Reference proteome</keyword>